<dbReference type="Pfam" id="PF04233">
    <property type="entry name" value="Phage_Mu_F"/>
    <property type="match status" value="1"/>
</dbReference>
<dbReference type="AlphaFoldDB" id="A0A1V9QL98"/>
<dbReference type="RefSeq" id="WP_081539974.1">
    <property type="nucleotide sequence ID" value="NZ_NBEB01000108.1"/>
</dbReference>
<dbReference type="Proteomes" id="UP000192638">
    <property type="component" value="Unassembled WGS sequence"/>
</dbReference>
<evidence type="ECO:0000313" key="2">
    <source>
        <dbReference type="EMBL" id="OQQ81662.1"/>
    </source>
</evidence>
<organism evidence="2 3">
    <name type="scientific">Ligilactobacillus salivarius</name>
    <dbReference type="NCBI Taxonomy" id="1624"/>
    <lineage>
        <taxon>Bacteria</taxon>
        <taxon>Bacillati</taxon>
        <taxon>Bacillota</taxon>
        <taxon>Bacilli</taxon>
        <taxon>Lactobacillales</taxon>
        <taxon>Lactobacillaceae</taxon>
        <taxon>Ligilactobacillus</taxon>
    </lineage>
</organism>
<dbReference type="EMBL" id="NBEB01000108">
    <property type="protein sequence ID" value="OQQ81662.1"/>
    <property type="molecule type" value="Genomic_DNA"/>
</dbReference>
<name>A0A1V9QL98_9LACO</name>
<evidence type="ECO:0000259" key="1">
    <source>
        <dbReference type="Pfam" id="PF04233"/>
    </source>
</evidence>
<sequence length="555" mass="63231">MTKKIPKNRQNEQYWLNREKQQQAYIDKNLASDEQYNKVIQAQYDSLLADINKRIDSELSKLANENGISIADMRAKVSQTDIKQFETEAKRVVAQADKMRKQGKSPKFADWSQEVNDRLKLYNATMRINRLEYLKAGIGLDMITAGLQVDSELRDKLFKDATEEQKRQAGILGENNTHIDTLAIGNIILAKTKSNNFSQRIWANMDVLQAKLSQTIMTGITTGQSYNEMARRLKTQVSKDVQNVTYATQRIARTEAARVQTEITMNSLKRNGYDFCKWYKEPSACHDCALIGNQDNGWGKGIYKVKDIPTIPVHPNCRCAVGAYWVDDEDNSYKEIKKHKNKDYGNSDFTKASSKQQELLNKITPALVQRIVTYINSVDFDDRKMTLYDSKAIRAALGKAHDLGYDKKPMLVENGFEEINDSSKLYRYTDRKDQLTKGNLEYSGIIKSVYGRGIYFGNNNSDIANYKRNDNYDLIKATLADNAVLIDRQAIIDKIKSIENLNAEKYKILARDHHFYGLVAMEAGADGLIIEENTAGAKIGYIVLFNRGKLVVFDE</sequence>
<reference evidence="2 3" key="1">
    <citation type="submission" date="2017-03" db="EMBL/GenBank/DDBJ databases">
        <title>Phylogenomics and comparative genomics of Lactobacillus salivarius, a mammalian gut commensal.</title>
        <authorList>
            <person name="Harris H.M."/>
        </authorList>
    </citation>
    <scope>NUCLEOTIDE SEQUENCE [LARGE SCALE GENOMIC DNA]</scope>
    <source>
        <strain evidence="2 3">LMG 14477</strain>
    </source>
</reference>
<protein>
    <recommendedName>
        <fullName evidence="1">Phage head morphogenesis domain-containing protein</fullName>
    </recommendedName>
</protein>
<evidence type="ECO:0000313" key="3">
    <source>
        <dbReference type="Proteomes" id="UP000192638"/>
    </source>
</evidence>
<comment type="caution">
    <text evidence="2">The sequence shown here is derived from an EMBL/GenBank/DDBJ whole genome shotgun (WGS) entry which is preliminary data.</text>
</comment>
<proteinExistence type="predicted"/>
<dbReference type="InterPro" id="IPR006528">
    <property type="entry name" value="Phage_head_morphogenesis_dom"/>
</dbReference>
<feature type="domain" description="Phage head morphogenesis" evidence="1">
    <location>
        <begin position="211"/>
        <end position="321"/>
    </location>
</feature>
<accession>A0A1V9QL98</accession>
<dbReference type="NCBIfam" id="TIGR01641">
    <property type="entry name" value="phageSPP1_gp7"/>
    <property type="match status" value="1"/>
</dbReference>
<gene>
    <name evidence="2" type="ORF">B6U60_09820</name>
</gene>